<evidence type="ECO:0000256" key="1">
    <source>
        <dbReference type="SAM" id="MobiDB-lite"/>
    </source>
</evidence>
<comment type="caution">
    <text evidence="2">The sequence shown here is derived from an EMBL/GenBank/DDBJ whole genome shotgun (WGS) entry which is preliminary data.</text>
</comment>
<keyword evidence="3" id="KW-1185">Reference proteome</keyword>
<feature type="region of interest" description="Disordered" evidence="1">
    <location>
        <begin position="161"/>
        <end position="187"/>
    </location>
</feature>
<feature type="compositionally biased region" description="Acidic residues" evidence="1">
    <location>
        <begin position="169"/>
        <end position="179"/>
    </location>
</feature>
<evidence type="ECO:0000313" key="3">
    <source>
        <dbReference type="Proteomes" id="UP001303046"/>
    </source>
</evidence>
<proteinExistence type="predicted"/>
<name>A0ABR1CBM9_NECAM</name>
<dbReference type="Proteomes" id="UP001303046">
    <property type="component" value="Unassembled WGS sequence"/>
</dbReference>
<protein>
    <submittedName>
        <fullName evidence="2">Uncharacterized protein</fullName>
    </submittedName>
</protein>
<organism evidence="2 3">
    <name type="scientific">Necator americanus</name>
    <name type="common">Human hookworm</name>
    <dbReference type="NCBI Taxonomy" id="51031"/>
    <lineage>
        <taxon>Eukaryota</taxon>
        <taxon>Metazoa</taxon>
        <taxon>Ecdysozoa</taxon>
        <taxon>Nematoda</taxon>
        <taxon>Chromadorea</taxon>
        <taxon>Rhabditida</taxon>
        <taxon>Rhabditina</taxon>
        <taxon>Rhabditomorpha</taxon>
        <taxon>Strongyloidea</taxon>
        <taxon>Ancylostomatidae</taxon>
        <taxon>Bunostominae</taxon>
        <taxon>Necator</taxon>
    </lineage>
</organism>
<dbReference type="EMBL" id="JAVFWL010000002">
    <property type="protein sequence ID" value="KAK6735316.1"/>
    <property type="molecule type" value="Genomic_DNA"/>
</dbReference>
<sequence>MTICTCNARTLASQAVIEDLMMQPCKQEHVTVEKLVELSSTRVWQRTLILWNNLRPKSDVCVRKCGSMPALTIFVAYAPTSIYEEEVDAFYNNAKIGPRRTLEKLHIGNHTSSQRGAARATDNQELMCELARFCREAIKEDLREERRAEVLAEGGKKHPLCLSRLRESQDDDDYSAEQEENNHREGE</sequence>
<gene>
    <name evidence="2" type="primary">Necator_chrII.g6279</name>
    <name evidence="2" type="ORF">RB195_018486</name>
</gene>
<evidence type="ECO:0000313" key="2">
    <source>
        <dbReference type="EMBL" id="KAK6735316.1"/>
    </source>
</evidence>
<accession>A0ABR1CBM9</accession>
<reference evidence="2 3" key="1">
    <citation type="submission" date="2023-08" db="EMBL/GenBank/DDBJ databases">
        <title>A Necator americanus chromosomal reference genome.</title>
        <authorList>
            <person name="Ilik V."/>
            <person name="Petrzelkova K.J."/>
            <person name="Pardy F."/>
            <person name="Fuh T."/>
            <person name="Niatou-Singa F.S."/>
            <person name="Gouil Q."/>
            <person name="Baker L."/>
            <person name="Ritchie M.E."/>
            <person name="Jex A.R."/>
            <person name="Gazzola D."/>
            <person name="Li H."/>
            <person name="Toshio Fujiwara R."/>
            <person name="Zhan B."/>
            <person name="Aroian R.V."/>
            <person name="Pafco B."/>
            <person name="Schwarz E.M."/>
        </authorList>
    </citation>
    <scope>NUCLEOTIDE SEQUENCE [LARGE SCALE GENOMIC DNA]</scope>
    <source>
        <strain evidence="2 3">Aroian</strain>
        <tissue evidence="2">Whole animal</tissue>
    </source>
</reference>